<dbReference type="AlphaFoldDB" id="A0A1G2MU23"/>
<evidence type="ECO:0000256" key="1">
    <source>
        <dbReference type="ARBA" id="ARBA00004141"/>
    </source>
</evidence>
<evidence type="ECO:0000313" key="6">
    <source>
        <dbReference type="EMBL" id="OHA27234.1"/>
    </source>
</evidence>
<dbReference type="EMBL" id="MHRQ01000010">
    <property type="protein sequence ID" value="OHA27234.1"/>
    <property type="molecule type" value="Genomic_DNA"/>
</dbReference>
<comment type="caution">
    <text evidence="6">The sequence shown here is derived from an EMBL/GenBank/DDBJ whole genome shotgun (WGS) entry which is preliminary data.</text>
</comment>
<sequence>MGVLAYIGPLVIVSFIVAKGDSFVKFHIKQGLILFVIEAVVWVLGMFLSPLWFLLNIINLVALVFSIVGIVNVVQGKEKELPYIGHYSKYFNF</sequence>
<dbReference type="InterPro" id="IPR019109">
    <property type="entry name" value="MamF_MmsF"/>
</dbReference>
<accession>A0A1G2MU23</accession>
<keyword evidence="4 5" id="KW-0472">Membrane</keyword>
<evidence type="ECO:0000313" key="7">
    <source>
        <dbReference type="Proteomes" id="UP000177565"/>
    </source>
</evidence>
<evidence type="ECO:0000256" key="2">
    <source>
        <dbReference type="ARBA" id="ARBA00022692"/>
    </source>
</evidence>
<gene>
    <name evidence="6" type="ORF">A3C06_04040</name>
</gene>
<keyword evidence="2 5" id="KW-0812">Transmembrane</keyword>
<proteinExistence type="predicted"/>
<feature type="transmembrane region" description="Helical" evidence="5">
    <location>
        <begin position="31"/>
        <end position="48"/>
    </location>
</feature>
<evidence type="ECO:0000256" key="3">
    <source>
        <dbReference type="ARBA" id="ARBA00022989"/>
    </source>
</evidence>
<reference evidence="6 7" key="1">
    <citation type="journal article" date="2016" name="Nat. Commun.">
        <title>Thousands of microbial genomes shed light on interconnected biogeochemical processes in an aquifer system.</title>
        <authorList>
            <person name="Anantharaman K."/>
            <person name="Brown C.T."/>
            <person name="Hug L.A."/>
            <person name="Sharon I."/>
            <person name="Castelle C.J."/>
            <person name="Probst A.J."/>
            <person name="Thomas B.C."/>
            <person name="Singh A."/>
            <person name="Wilkins M.J."/>
            <person name="Karaoz U."/>
            <person name="Brodie E.L."/>
            <person name="Williams K.H."/>
            <person name="Hubbard S.S."/>
            <person name="Banfield J.F."/>
        </authorList>
    </citation>
    <scope>NUCLEOTIDE SEQUENCE [LARGE SCALE GENOMIC DNA]</scope>
</reference>
<comment type="subcellular location">
    <subcellularLocation>
        <location evidence="1">Membrane</location>
        <topology evidence="1">Multi-pass membrane protein</topology>
    </subcellularLocation>
</comment>
<name>A0A1G2MU23_9BACT</name>
<protein>
    <recommendedName>
        <fullName evidence="8">DUF4870 domain-containing protein</fullName>
    </recommendedName>
</protein>
<evidence type="ECO:0008006" key="8">
    <source>
        <dbReference type="Google" id="ProtNLM"/>
    </source>
</evidence>
<dbReference type="STRING" id="1802312.A3C06_04040"/>
<evidence type="ECO:0000256" key="4">
    <source>
        <dbReference type="ARBA" id="ARBA00023136"/>
    </source>
</evidence>
<evidence type="ECO:0000256" key="5">
    <source>
        <dbReference type="SAM" id="Phobius"/>
    </source>
</evidence>
<feature type="transmembrane region" description="Helical" evidence="5">
    <location>
        <begin position="54"/>
        <end position="74"/>
    </location>
</feature>
<dbReference type="Proteomes" id="UP000177565">
    <property type="component" value="Unassembled WGS sequence"/>
</dbReference>
<feature type="transmembrane region" description="Helical" evidence="5">
    <location>
        <begin position="6"/>
        <end position="24"/>
    </location>
</feature>
<organism evidence="6 7">
    <name type="scientific">Candidatus Taylorbacteria bacterium RIFCSPHIGHO2_02_FULL_46_13</name>
    <dbReference type="NCBI Taxonomy" id="1802312"/>
    <lineage>
        <taxon>Bacteria</taxon>
        <taxon>Candidatus Tayloriibacteriota</taxon>
    </lineage>
</organism>
<dbReference type="Pfam" id="PF09685">
    <property type="entry name" value="MamF_MmsF"/>
    <property type="match status" value="1"/>
</dbReference>
<keyword evidence="3 5" id="KW-1133">Transmembrane helix</keyword>